<dbReference type="Pfam" id="PF02021">
    <property type="entry name" value="UPF0102"/>
    <property type="match status" value="1"/>
</dbReference>
<gene>
    <name evidence="3" type="ORF">FCL40_13985</name>
</gene>
<dbReference type="HAMAP" id="MF_00048">
    <property type="entry name" value="UPF0102"/>
    <property type="match status" value="1"/>
</dbReference>
<dbReference type="PANTHER" id="PTHR34039">
    <property type="entry name" value="UPF0102 PROTEIN YRAN"/>
    <property type="match status" value="1"/>
</dbReference>
<reference evidence="3 4" key="1">
    <citation type="submission" date="2019-04" db="EMBL/GenBank/DDBJ databases">
        <authorList>
            <person name="Hwang J.C."/>
        </authorList>
    </citation>
    <scope>NUCLEOTIDE SEQUENCE [LARGE SCALE GENOMIC DNA]</scope>
    <source>
        <strain evidence="3 4">IMCC35001</strain>
    </source>
</reference>
<dbReference type="PANTHER" id="PTHR34039:SF1">
    <property type="entry name" value="UPF0102 PROTEIN YRAN"/>
    <property type="match status" value="1"/>
</dbReference>
<keyword evidence="4" id="KW-1185">Reference proteome</keyword>
<dbReference type="NCBIfam" id="TIGR00252">
    <property type="entry name" value="YraN family protein"/>
    <property type="match status" value="1"/>
</dbReference>
<comment type="similarity">
    <text evidence="1 2">Belongs to the UPF0102 family.</text>
</comment>
<protein>
    <recommendedName>
        <fullName evidence="2">UPF0102 protein FCL40_13985</fullName>
    </recommendedName>
</protein>
<proteinExistence type="inferred from homology"/>
<dbReference type="Gene3D" id="3.40.1350.10">
    <property type="match status" value="1"/>
</dbReference>
<name>A0A4U1BC53_9GAMM</name>
<dbReference type="EMBL" id="SWCI01000010">
    <property type="protein sequence ID" value="TKB48032.1"/>
    <property type="molecule type" value="Genomic_DNA"/>
</dbReference>
<dbReference type="AlphaFoldDB" id="A0A4U1BC53"/>
<dbReference type="InterPro" id="IPR011335">
    <property type="entry name" value="Restrct_endonuc-II-like"/>
</dbReference>
<sequence>MSRHKGHIVERQVQHWLADQGLTPLACNVHSRFGELDLVMTQGNELVFVEVKYRKTPGYGGALAAITPSKQHKLRRTAAFYLQQQGWSDRPCRFDVVTVEGGQIDWIQNAF</sequence>
<evidence type="ECO:0000313" key="4">
    <source>
        <dbReference type="Proteomes" id="UP000305674"/>
    </source>
</evidence>
<dbReference type="InterPro" id="IPR003509">
    <property type="entry name" value="UPF0102_YraN-like"/>
</dbReference>
<dbReference type="RefSeq" id="WP_136853922.1">
    <property type="nucleotide sequence ID" value="NZ_SWCI01000010.1"/>
</dbReference>
<dbReference type="SUPFAM" id="SSF52980">
    <property type="entry name" value="Restriction endonuclease-like"/>
    <property type="match status" value="1"/>
</dbReference>
<evidence type="ECO:0000313" key="3">
    <source>
        <dbReference type="EMBL" id="TKB48032.1"/>
    </source>
</evidence>
<comment type="caution">
    <text evidence="3">The sequence shown here is derived from an EMBL/GenBank/DDBJ whole genome shotgun (WGS) entry which is preliminary data.</text>
</comment>
<evidence type="ECO:0000256" key="1">
    <source>
        <dbReference type="ARBA" id="ARBA00006738"/>
    </source>
</evidence>
<dbReference type="OrthoDB" id="9794876at2"/>
<accession>A0A4U1BC53</accession>
<dbReference type="NCBIfam" id="NF009150">
    <property type="entry name" value="PRK12497.1-3"/>
    <property type="match status" value="1"/>
</dbReference>
<organism evidence="3 4">
    <name type="scientific">Ferrimonas sediminicola</name>
    <dbReference type="NCBI Taxonomy" id="2569538"/>
    <lineage>
        <taxon>Bacteria</taxon>
        <taxon>Pseudomonadati</taxon>
        <taxon>Pseudomonadota</taxon>
        <taxon>Gammaproteobacteria</taxon>
        <taxon>Alteromonadales</taxon>
        <taxon>Ferrimonadaceae</taxon>
        <taxon>Ferrimonas</taxon>
    </lineage>
</organism>
<evidence type="ECO:0000256" key="2">
    <source>
        <dbReference type="HAMAP-Rule" id="MF_00048"/>
    </source>
</evidence>
<dbReference type="InterPro" id="IPR011856">
    <property type="entry name" value="tRNA_endonuc-like_dom_sf"/>
</dbReference>
<dbReference type="Proteomes" id="UP000305674">
    <property type="component" value="Unassembled WGS sequence"/>
</dbReference>
<dbReference type="GO" id="GO:0003676">
    <property type="term" value="F:nucleic acid binding"/>
    <property type="evidence" value="ECO:0007669"/>
    <property type="project" value="InterPro"/>
</dbReference>